<comment type="caution">
    <text evidence="2">The sequence shown here is derived from an EMBL/GenBank/DDBJ whole genome shotgun (WGS) entry which is preliminary data.</text>
</comment>
<feature type="region of interest" description="Disordered" evidence="1">
    <location>
        <begin position="1"/>
        <end position="25"/>
    </location>
</feature>
<reference evidence="2" key="1">
    <citation type="submission" date="2018-11" db="EMBL/GenBank/DDBJ databases">
        <authorList>
            <consortium name="Pathogen Informatics"/>
        </authorList>
    </citation>
    <scope>NUCLEOTIDE SEQUENCE</scope>
</reference>
<dbReference type="Proteomes" id="UP000784294">
    <property type="component" value="Unassembled WGS sequence"/>
</dbReference>
<feature type="compositionally biased region" description="Polar residues" evidence="1">
    <location>
        <begin position="1"/>
        <end position="14"/>
    </location>
</feature>
<dbReference type="AlphaFoldDB" id="A0A448WLC7"/>
<organism evidence="2 3">
    <name type="scientific">Protopolystoma xenopodis</name>
    <dbReference type="NCBI Taxonomy" id="117903"/>
    <lineage>
        <taxon>Eukaryota</taxon>
        <taxon>Metazoa</taxon>
        <taxon>Spiralia</taxon>
        <taxon>Lophotrochozoa</taxon>
        <taxon>Platyhelminthes</taxon>
        <taxon>Monogenea</taxon>
        <taxon>Polyopisthocotylea</taxon>
        <taxon>Polystomatidea</taxon>
        <taxon>Polystomatidae</taxon>
        <taxon>Protopolystoma</taxon>
    </lineage>
</organism>
<evidence type="ECO:0000313" key="2">
    <source>
        <dbReference type="EMBL" id="VEL14550.1"/>
    </source>
</evidence>
<evidence type="ECO:0000256" key="1">
    <source>
        <dbReference type="SAM" id="MobiDB-lite"/>
    </source>
</evidence>
<protein>
    <submittedName>
        <fullName evidence="2">Uncharacterized protein</fullName>
    </submittedName>
</protein>
<evidence type="ECO:0000313" key="3">
    <source>
        <dbReference type="Proteomes" id="UP000784294"/>
    </source>
</evidence>
<dbReference type="EMBL" id="CAAALY010021577">
    <property type="protein sequence ID" value="VEL14550.1"/>
    <property type="molecule type" value="Genomic_DNA"/>
</dbReference>
<sequence>MPSSSLTGPYSTDLQDGRKTRKSRLKIASYRSVRGQVGGIIPCSAGGHAYRRIMYGFVGDSSLEAYSPPIRPSGAPF</sequence>
<accession>A0A448WLC7</accession>
<proteinExistence type="predicted"/>
<name>A0A448WLC7_9PLAT</name>
<gene>
    <name evidence="2" type="ORF">PXEA_LOCUS7990</name>
</gene>
<keyword evidence="3" id="KW-1185">Reference proteome</keyword>